<evidence type="ECO:0000256" key="1">
    <source>
        <dbReference type="ARBA" id="ARBA00004651"/>
    </source>
</evidence>
<accession>A0A518EYD6</accession>
<dbReference type="PANTHER" id="PTHR33406:SF12">
    <property type="entry name" value="BLR2997 PROTEIN"/>
    <property type="match status" value="1"/>
</dbReference>
<dbReference type="InterPro" id="IPR053958">
    <property type="entry name" value="HMGCR/SNAP/NPC1-like_SSD"/>
</dbReference>
<keyword evidence="2" id="KW-1003">Cell membrane</keyword>
<keyword evidence="9" id="KW-1185">Reference proteome</keyword>
<feature type="transmembrane region" description="Helical" evidence="6">
    <location>
        <begin position="332"/>
        <end position="355"/>
    </location>
</feature>
<dbReference type="Proteomes" id="UP000320390">
    <property type="component" value="Chromosome"/>
</dbReference>
<dbReference type="PANTHER" id="PTHR33406">
    <property type="entry name" value="MEMBRANE PROTEIN MJ1562-RELATED"/>
    <property type="match status" value="1"/>
</dbReference>
<feature type="domain" description="SSD" evidence="7">
    <location>
        <begin position="236"/>
        <end position="357"/>
    </location>
</feature>
<evidence type="ECO:0000259" key="7">
    <source>
        <dbReference type="PROSITE" id="PS50156"/>
    </source>
</evidence>
<feature type="transmembrane region" description="Helical" evidence="6">
    <location>
        <begin position="699"/>
        <end position="725"/>
    </location>
</feature>
<comment type="subcellular location">
    <subcellularLocation>
        <location evidence="1">Cell membrane</location>
        <topology evidence="1">Multi-pass membrane protein</topology>
    </subcellularLocation>
</comment>
<evidence type="ECO:0000313" key="9">
    <source>
        <dbReference type="Proteomes" id="UP000320390"/>
    </source>
</evidence>
<dbReference type="InterPro" id="IPR004869">
    <property type="entry name" value="MMPL_dom"/>
</dbReference>
<keyword evidence="3 6" id="KW-0812">Transmembrane</keyword>
<dbReference type="Gene3D" id="1.20.1640.10">
    <property type="entry name" value="Multidrug efflux transporter AcrB transmembrane domain"/>
    <property type="match status" value="2"/>
</dbReference>
<dbReference type="Pfam" id="PF03176">
    <property type="entry name" value="MMPL"/>
    <property type="match status" value="1"/>
</dbReference>
<feature type="transmembrane region" description="Helical" evidence="6">
    <location>
        <begin position="204"/>
        <end position="222"/>
    </location>
</feature>
<keyword evidence="5 6" id="KW-0472">Membrane</keyword>
<evidence type="ECO:0000256" key="5">
    <source>
        <dbReference type="ARBA" id="ARBA00023136"/>
    </source>
</evidence>
<feature type="transmembrane region" description="Helical" evidence="6">
    <location>
        <begin position="393"/>
        <end position="412"/>
    </location>
</feature>
<dbReference type="AlphaFoldDB" id="A0A518EYD6"/>
<feature type="transmembrane region" description="Helical" evidence="6">
    <location>
        <begin position="229"/>
        <end position="250"/>
    </location>
</feature>
<dbReference type="EMBL" id="CP036434">
    <property type="protein sequence ID" value="QDV09098.1"/>
    <property type="molecule type" value="Genomic_DNA"/>
</dbReference>
<evidence type="ECO:0000256" key="2">
    <source>
        <dbReference type="ARBA" id="ARBA00022475"/>
    </source>
</evidence>
<name>A0A518EYD6_9BACT</name>
<dbReference type="InterPro" id="IPR001036">
    <property type="entry name" value="Acrflvin-R"/>
</dbReference>
<dbReference type="GO" id="GO:0005886">
    <property type="term" value="C:plasma membrane"/>
    <property type="evidence" value="ECO:0007669"/>
    <property type="project" value="UniProtKB-SubCell"/>
</dbReference>
<dbReference type="InterPro" id="IPR000731">
    <property type="entry name" value="SSD"/>
</dbReference>
<reference evidence="8 9" key="1">
    <citation type="submission" date="2019-02" db="EMBL/GenBank/DDBJ databases">
        <title>Deep-cultivation of Planctomycetes and their phenomic and genomic characterization uncovers novel biology.</title>
        <authorList>
            <person name="Wiegand S."/>
            <person name="Jogler M."/>
            <person name="Boedeker C."/>
            <person name="Pinto D."/>
            <person name="Vollmers J."/>
            <person name="Rivas-Marin E."/>
            <person name="Kohn T."/>
            <person name="Peeters S.H."/>
            <person name="Heuer A."/>
            <person name="Rast P."/>
            <person name="Oberbeckmann S."/>
            <person name="Bunk B."/>
            <person name="Jeske O."/>
            <person name="Meyerdierks A."/>
            <person name="Storesund J.E."/>
            <person name="Kallscheuer N."/>
            <person name="Luecker S."/>
            <person name="Lage O.M."/>
            <person name="Pohl T."/>
            <person name="Merkel B.J."/>
            <person name="Hornburger P."/>
            <person name="Mueller R.-W."/>
            <person name="Bruemmer F."/>
            <person name="Labrenz M."/>
            <person name="Spormann A.M."/>
            <person name="Op den Camp H."/>
            <person name="Overmann J."/>
            <person name="Amann R."/>
            <person name="Jetten M.S.M."/>
            <person name="Mascher T."/>
            <person name="Medema M.H."/>
            <person name="Devos D.P."/>
            <person name="Kaster A.-K."/>
            <person name="Ovreas L."/>
            <person name="Rohde M."/>
            <person name="Galperin M.Y."/>
            <person name="Jogler C."/>
        </authorList>
    </citation>
    <scope>NUCLEOTIDE SEQUENCE [LARGE SCALE GENOMIC DNA]</scope>
    <source>
        <strain evidence="8 9">Poly30</strain>
    </source>
</reference>
<dbReference type="SUPFAM" id="SSF82866">
    <property type="entry name" value="Multidrug efflux transporter AcrB transmembrane domain"/>
    <property type="match status" value="2"/>
</dbReference>
<gene>
    <name evidence="8" type="ORF">Poly30_46550</name>
</gene>
<dbReference type="InterPro" id="IPR050545">
    <property type="entry name" value="Mycobact_MmpL"/>
</dbReference>
<protein>
    <submittedName>
        <fullName evidence="8">MMPL family protein</fullName>
    </submittedName>
</protein>
<dbReference type="PROSITE" id="PS50156">
    <property type="entry name" value="SSD"/>
    <property type="match status" value="2"/>
</dbReference>
<sequence>MTLPGRSNFLPRAAVALSERPRWSLALLAVLLTLAVLGLLGDAPQDRLQDDSGWSQAQMTREEFELDWDAGFLAIFGDVTGPAEEAAVRAMVERVEALPWVADVSAPWDLPGLSGASLQEASTHELVGGTLVGPAGALFPLTLEKGEAAWASFLYDSDPDWRGPTREAAQEALDASGGQGLEVGMSGLAAVVEAQGTAFEGERWRFMGFGALLGFLIASAAFRNVRATFLAGLPPVFGVVLSVGLARFVGLGADGFTTIVLPLLVLTIGFADSLHLVVGMVKARSDGHAEDGASAASFALGELVWPCALTSLTTAIGFASLSLAGHSLVVEFGLSCALATAITFVAVILVTPLLARTPLGGRLDAVRPPRFDGEASGGAVRALVDASLRRPRLVAVIGLAATVASVAVASGLRADRLVMTDLAEGSEAARTLQRVDREMGGVFPIQVRLDWEETVSSAEIREIVEEVERAMGQEPLFAGVVGPAGILRAIGPAASWDMLRLVPERWRKPFIDLETRRALVHARVPDAGSAALIPAFERTRERLVGIVRPGCEIALVGDHVAYLETVDDVTRDLAWSLALAAVLILVTLALAFRSWRLGLASVVPNLLPLGVSAAGLALTGGHVDVSTLTALTLSLGIATDDTIHVLARWERTRIHCASAVLAARAAILRTLPALTMTTLTLTAAFGQLLTSALPTIRDFGLLAGITLVVAFLADVLLLPSILVVLDAPGGRTEG</sequence>
<evidence type="ECO:0000313" key="8">
    <source>
        <dbReference type="EMBL" id="QDV09098.1"/>
    </source>
</evidence>
<feature type="domain" description="SSD" evidence="7">
    <location>
        <begin position="597"/>
        <end position="724"/>
    </location>
</feature>
<dbReference type="PRINTS" id="PR00702">
    <property type="entry name" value="ACRIFLAVINRP"/>
</dbReference>
<feature type="transmembrane region" description="Helical" evidence="6">
    <location>
        <begin position="673"/>
        <end position="693"/>
    </location>
</feature>
<organism evidence="8 9">
    <name type="scientific">Saltatorellus ferox</name>
    <dbReference type="NCBI Taxonomy" id="2528018"/>
    <lineage>
        <taxon>Bacteria</taxon>
        <taxon>Pseudomonadati</taxon>
        <taxon>Planctomycetota</taxon>
        <taxon>Planctomycetia</taxon>
        <taxon>Planctomycetia incertae sedis</taxon>
        <taxon>Saltatorellus</taxon>
    </lineage>
</organism>
<dbReference type="GO" id="GO:0022857">
    <property type="term" value="F:transmembrane transporter activity"/>
    <property type="evidence" value="ECO:0007669"/>
    <property type="project" value="InterPro"/>
</dbReference>
<evidence type="ECO:0000256" key="3">
    <source>
        <dbReference type="ARBA" id="ARBA00022692"/>
    </source>
</evidence>
<evidence type="ECO:0000256" key="4">
    <source>
        <dbReference type="ARBA" id="ARBA00022989"/>
    </source>
</evidence>
<feature type="transmembrane region" description="Helical" evidence="6">
    <location>
        <begin position="299"/>
        <end position="320"/>
    </location>
</feature>
<feature type="transmembrane region" description="Helical" evidence="6">
    <location>
        <begin position="573"/>
        <end position="592"/>
    </location>
</feature>
<keyword evidence="4 6" id="KW-1133">Transmembrane helix</keyword>
<feature type="transmembrane region" description="Helical" evidence="6">
    <location>
        <begin position="256"/>
        <end position="278"/>
    </location>
</feature>
<dbReference type="Pfam" id="PF12349">
    <property type="entry name" value="Sterol-sensing"/>
    <property type="match status" value="1"/>
</dbReference>
<evidence type="ECO:0000256" key="6">
    <source>
        <dbReference type="SAM" id="Phobius"/>
    </source>
</evidence>
<proteinExistence type="predicted"/>